<keyword evidence="4" id="KW-0677">Repeat</keyword>
<proteinExistence type="predicted"/>
<dbReference type="InterPro" id="IPR051618">
    <property type="entry name" value="Actin-binding_LIM"/>
</dbReference>
<reference evidence="7" key="3">
    <citation type="submission" date="2020-05" db="EMBL/GenBank/DDBJ databases">
        <title>Electrophorus electricus (electric eel) genome, fEleEle1, primary haplotype.</title>
        <authorList>
            <person name="Myers G."/>
            <person name="Meyer A."/>
            <person name="Fedrigo O."/>
            <person name="Formenti G."/>
            <person name="Rhie A."/>
            <person name="Tracey A."/>
            <person name="Sims Y."/>
            <person name="Jarvis E.D."/>
        </authorList>
    </citation>
    <scope>NUCLEOTIDE SEQUENCE [LARGE SCALE GENOMIC DNA]</scope>
</reference>
<dbReference type="Gene3D" id="1.10.950.10">
    <property type="entry name" value="Villin headpiece domain"/>
    <property type="match status" value="1"/>
</dbReference>
<evidence type="ECO:0000256" key="3">
    <source>
        <dbReference type="ARBA" id="ARBA00022553"/>
    </source>
</evidence>
<dbReference type="FunFam" id="1.10.950.10:FF:000001">
    <property type="entry name" value="actin-binding LIM protein 1 isoform X2"/>
    <property type="match status" value="1"/>
</dbReference>
<evidence type="ECO:0000256" key="4">
    <source>
        <dbReference type="ARBA" id="ARBA00022737"/>
    </source>
</evidence>
<dbReference type="Proteomes" id="UP000314983">
    <property type="component" value="Chromosome 6"/>
</dbReference>
<protein>
    <recommendedName>
        <fullName evidence="6">HP domain-containing protein</fullName>
    </recommendedName>
</protein>
<dbReference type="GO" id="GO:0060271">
    <property type="term" value="P:cilium assembly"/>
    <property type="evidence" value="ECO:0007669"/>
    <property type="project" value="TreeGrafter"/>
</dbReference>
<gene>
    <name evidence="7" type="primary">ABLIM3</name>
</gene>
<evidence type="ECO:0000256" key="1">
    <source>
        <dbReference type="ARBA" id="ARBA00004496"/>
    </source>
</evidence>
<evidence type="ECO:0000256" key="5">
    <source>
        <dbReference type="SAM" id="MobiDB-lite"/>
    </source>
</evidence>
<reference evidence="7" key="4">
    <citation type="submission" date="2025-08" db="UniProtKB">
        <authorList>
            <consortium name="Ensembl"/>
        </authorList>
    </citation>
    <scope>IDENTIFICATION</scope>
</reference>
<dbReference type="GO" id="GO:0030032">
    <property type="term" value="P:lamellipodium assembly"/>
    <property type="evidence" value="ECO:0007669"/>
    <property type="project" value="TreeGrafter"/>
</dbReference>
<dbReference type="InterPro" id="IPR003128">
    <property type="entry name" value="Villin_headpiece"/>
</dbReference>
<dbReference type="GO" id="GO:0005737">
    <property type="term" value="C:cytoplasm"/>
    <property type="evidence" value="ECO:0007669"/>
    <property type="project" value="UniProtKB-SubCell"/>
</dbReference>
<dbReference type="Pfam" id="PF02209">
    <property type="entry name" value="VHP"/>
    <property type="match status" value="1"/>
</dbReference>
<dbReference type="PANTHER" id="PTHR24213">
    <property type="entry name" value="ACTIN-BINDING LIM PROTEIN"/>
    <property type="match status" value="1"/>
</dbReference>
<reference evidence="8" key="2">
    <citation type="journal article" date="2017" name="Sci. Adv.">
        <title>A tail of two voltages: Proteomic comparison of the three electric organs of the electric eel.</title>
        <authorList>
            <person name="Traeger L.L."/>
            <person name="Sabat G."/>
            <person name="Barrett-Wilt G.A."/>
            <person name="Wells G.B."/>
            <person name="Sussman M.R."/>
        </authorList>
    </citation>
    <scope>NUCLEOTIDE SEQUENCE [LARGE SCALE GENOMIC DNA]</scope>
</reference>
<dbReference type="PANTHER" id="PTHR24213:SF0">
    <property type="entry name" value="ACTIN-BINDING LIM PROTEIN 3"/>
    <property type="match status" value="1"/>
</dbReference>
<organism evidence="7 8">
    <name type="scientific">Electrophorus electricus</name>
    <name type="common">Electric eel</name>
    <name type="synonym">Gymnotus electricus</name>
    <dbReference type="NCBI Taxonomy" id="8005"/>
    <lineage>
        <taxon>Eukaryota</taxon>
        <taxon>Metazoa</taxon>
        <taxon>Chordata</taxon>
        <taxon>Craniata</taxon>
        <taxon>Vertebrata</taxon>
        <taxon>Euteleostomi</taxon>
        <taxon>Actinopterygii</taxon>
        <taxon>Neopterygii</taxon>
        <taxon>Teleostei</taxon>
        <taxon>Ostariophysi</taxon>
        <taxon>Gymnotiformes</taxon>
        <taxon>Gymnotoidei</taxon>
        <taxon>Gymnotidae</taxon>
        <taxon>Electrophorus</taxon>
    </lineage>
</organism>
<reference evidence="7" key="5">
    <citation type="submission" date="2025-09" db="UniProtKB">
        <authorList>
            <consortium name="Ensembl"/>
        </authorList>
    </citation>
    <scope>IDENTIFICATION</scope>
</reference>
<sequence length="173" mass="19885">MHHIQAGIGRMILKEEMKARSGSCDSDPWSSARNSRRGSKEALHNSGYSNTSERESLHLLCVFVRLTDTFISKSASLPGYGRNNLNRPHSADYFHYDSANAVNWGYRGKHFLCEDLMVTVRGCNQLPGDVDRARLERHLSPEEFYQVFGMTMVDFDRLALWKQNELKKQARLF</sequence>
<evidence type="ECO:0000313" key="7">
    <source>
        <dbReference type="Ensembl" id="ENSEEEP00000040675.1"/>
    </source>
</evidence>
<dbReference type="GO" id="GO:0001725">
    <property type="term" value="C:stress fiber"/>
    <property type="evidence" value="ECO:0007669"/>
    <property type="project" value="TreeGrafter"/>
</dbReference>
<evidence type="ECO:0000259" key="6">
    <source>
        <dbReference type="PROSITE" id="PS51089"/>
    </source>
</evidence>
<keyword evidence="3" id="KW-0597">Phosphoprotein</keyword>
<dbReference type="GO" id="GO:0007010">
    <property type="term" value="P:cytoskeleton organization"/>
    <property type="evidence" value="ECO:0007669"/>
    <property type="project" value="InterPro"/>
</dbReference>
<dbReference type="AlphaFoldDB" id="A0A4W4GQD9"/>
<comment type="subcellular location">
    <subcellularLocation>
        <location evidence="1">Cytoplasm</location>
    </subcellularLocation>
</comment>
<evidence type="ECO:0000313" key="8">
    <source>
        <dbReference type="Proteomes" id="UP000314983"/>
    </source>
</evidence>
<dbReference type="GeneTree" id="ENSGT00950000182850"/>
<accession>A0A4W4GQD9</accession>
<dbReference type="InterPro" id="IPR036886">
    <property type="entry name" value="Villin_headpiece_dom_sf"/>
</dbReference>
<dbReference type="Ensembl" id="ENSEEET00000041143.2">
    <property type="protein sequence ID" value="ENSEEEP00000040675.1"/>
    <property type="gene ID" value="ENSEEEG00000019270.2"/>
</dbReference>
<keyword evidence="8" id="KW-1185">Reference proteome</keyword>
<dbReference type="PROSITE" id="PS51089">
    <property type="entry name" value="HP"/>
    <property type="match status" value="1"/>
</dbReference>
<dbReference type="GO" id="GO:0051015">
    <property type="term" value="F:actin filament binding"/>
    <property type="evidence" value="ECO:0007669"/>
    <property type="project" value="TreeGrafter"/>
</dbReference>
<name>A0A4W4GQD9_ELEEL</name>
<dbReference type="Pfam" id="PF16182">
    <property type="entry name" value="AbLIM_anchor"/>
    <property type="match status" value="1"/>
</dbReference>
<dbReference type="SUPFAM" id="SSF47050">
    <property type="entry name" value="VHP, Villin headpiece domain"/>
    <property type="match status" value="1"/>
</dbReference>
<reference evidence="8" key="1">
    <citation type="journal article" date="2014" name="Science">
        <title>Nonhuman genetics. Genomic basis for the convergent evolution of electric organs.</title>
        <authorList>
            <person name="Gallant J.R."/>
            <person name="Traeger L.L."/>
            <person name="Volkening J.D."/>
            <person name="Moffett H."/>
            <person name="Chen P.H."/>
            <person name="Novina C.D."/>
            <person name="Phillips G.N.Jr."/>
            <person name="Anand R."/>
            <person name="Wells G.B."/>
            <person name="Pinch M."/>
            <person name="Guth R."/>
            <person name="Unguez G.A."/>
            <person name="Albert J.S."/>
            <person name="Zakon H.H."/>
            <person name="Samanta M.P."/>
            <person name="Sussman M.R."/>
        </authorList>
    </citation>
    <scope>NUCLEOTIDE SEQUENCE [LARGE SCALE GENOMIC DNA]</scope>
</reference>
<dbReference type="SMART" id="SM00153">
    <property type="entry name" value="VHP"/>
    <property type="match status" value="1"/>
</dbReference>
<evidence type="ECO:0000256" key="2">
    <source>
        <dbReference type="ARBA" id="ARBA00022490"/>
    </source>
</evidence>
<dbReference type="InterPro" id="IPR032402">
    <property type="entry name" value="AbLIM_anchor"/>
</dbReference>
<feature type="region of interest" description="Disordered" evidence="5">
    <location>
        <begin position="21"/>
        <end position="48"/>
    </location>
</feature>
<keyword evidence="2" id="KW-0963">Cytoplasm</keyword>
<feature type="domain" description="HP" evidence="6">
    <location>
        <begin position="105"/>
        <end position="173"/>
    </location>
</feature>